<keyword evidence="2" id="KW-1185">Reference proteome</keyword>
<name>A0ABV2K2T9_SPOPS</name>
<accession>A0ABV2K2T9</accession>
<dbReference type="RefSeq" id="WP_354312015.1">
    <property type="nucleotide sequence ID" value="NZ_JBEPME010000001.1"/>
</dbReference>
<sequence length="90" mass="9255">MTTVTNVADFNVAIAKGVDSITISGDIATNSKFDLNGKSIVNLTIDLADMANGDALTLTNGSVTNLTVIDKAGVLLTIENVLVQSSTSLN</sequence>
<organism evidence="1 2">
    <name type="scientific">Sporosarcina psychrophila</name>
    <name type="common">Bacillus psychrophilus</name>
    <dbReference type="NCBI Taxonomy" id="1476"/>
    <lineage>
        <taxon>Bacteria</taxon>
        <taxon>Bacillati</taxon>
        <taxon>Bacillota</taxon>
        <taxon>Bacilli</taxon>
        <taxon>Bacillales</taxon>
        <taxon>Caryophanaceae</taxon>
        <taxon>Sporosarcina</taxon>
    </lineage>
</organism>
<dbReference type="EMBL" id="JBEPME010000001">
    <property type="protein sequence ID" value="MET3655387.1"/>
    <property type="molecule type" value="Genomic_DNA"/>
</dbReference>
<protein>
    <submittedName>
        <fullName evidence="1">Uncharacterized protein</fullName>
    </submittedName>
</protein>
<reference evidence="1 2" key="1">
    <citation type="submission" date="2024-06" db="EMBL/GenBank/DDBJ databases">
        <title>Sorghum-associated microbial communities from plants grown in Nebraska, USA.</title>
        <authorList>
            <person name="Schachtman D."/>
        </authorList>
    </citation>
    <scope>NUCLEOTIDE SEQUENCE [LARGE SCALE GENOMIC DNA]</scope>
    <source>
        <strain evidence="1 2">1288</strain>
    </source>
</reference>
<comment type="caution">
    <text evidence="1">The sequence shown here is derived from an EMBL/GenBank/DDBJ whole genome shotgun (WGS) entry which is preliminary data.</text>
</comment>
<dbReference type="Proteomes" id="UP001549104">
    <property type="component" value="Unassembled WGS sequence"/>
</dbReference>
<proteinExistence type="predicted"/>
<gene>
    <name evidence="1" type="ORF">ABIC55_000471</name>
</gene>
<evidence type="ECO:0000313" key="2">
    <source>
        <dbReference type="Proteomes" id="UP001549104"/>
    </source>
</evidence>
<evidence type="ECO:0000313" key="1">
    <source>
        <dbReference type="EMBL" id="MET3655387.1"/>
    </source>
</evidence>